<reference evidence="5 6" key="1">
    <citation type="journal article" date="2016" name="Mol. Biol. Evol.">
        <title>Comparative Genomics of Early-Diverging Mushroom-Forming Fungi Provides Insights into the Origins of Lignocellulose Decay Capabilities.</title>
        <authorList>
            <person name="Nagy L.G."/>
            <person name="Riley R."/>
            <person name="Tritt A."/>
            <person name="Adam C."/>
            <person name="Daum C."/>
            <person name="Floudas D."/>
            <person name="Sun H."/>
            <person name="Yadav J.S."/>
            <person name="Pangilinan J."/>
            <person name="Larsson K.H."/>
            <person name="Matsuura K."/>
            <person name="Barry K."/>
            <person name="Labutti K."/>
            <person name="Kuo R."/>
            <person name="Ohm R.A."/>
            <person name="Bhattacharya S.S."/>
            <person name="Shirouzu T."/>
            <person name="Yoshinaga Y."/>
            <person name="Martin F.M."/>
            <person name="Grigoriev I.V."/>
            <person name="Hibbett D.S."/>
        </authorList>
    </citation>
    <scope>NUCLEOTIDE SEQUENCE [LARGE SCALE GENOMIC DNA]</scope>
    <source>
        <strain evidence="5 6">CBS 109695</strain>
    </source>
</reference>
<dbReference type="InterPro" id="IPR046868">
    <property type="entry name" value="BAR_4"/>
</dbReference>
<evidence type="ECO:0000259" key="4">
    <source>
        <dbReference type="Pfam" id="PF20400"/>
    </source>
</evidence>
<evidence type="ECO:0000313" key="5">
    <source>
        <dbReference type="EMBL" id="KZP14180.1"/>
    </source>
</evidence>
<accession>A0A166D026</accession>
<dbReference type="AlphaFoldDB" id="A0A166D026"/>
<dbReference type="EMBL" id="KV417621">
    <property type="protein sequence ID" value="KZP14180.1"/>
    <property type="molecule type" value="Genomic_DNA"/>
</dbReference>
<dbReference type="SUPFAM" id="SSF50729">
    <property type="entry name" value="PH domain-like"/>
    <property type="match status" value="1"/>
</dbReference>
<feature type="compositionally biased region" description="Low complexity" evidence="2">
    <location>
        <begin position="221"/>
        <end position="234"/>
    </location>
</feature>
<feature type="compositionally biased region" description="Basic and acidic residues" evidence="2">
    <location>
        <begin position="578"/>
        <end position="589"/>
    </location>
</feature>
<dbReference type="PANTHER" id="PTHR31941:SF1">
    <property type="entry name" value="CYTOSKELETAL SIGNALING PROTEIN SLM1"/>
    <property type="match status" value="1"/>
</dbReference>
<feature type="domain" description="SLM1/RGC1-like PH" evidence="3">
    <location>
        <begin position="366"/>
        <end position="452"/>
    </location>
</feature>
<gene>
    <name evidence="5" type="ORF">FIBSPDRAFT_959901</name>
</gene>
<evidence type="ECO:0000259" key="3">
    <source>
        <dbReference type="Pfam" id="PF20399"/>
    </source>
</evidence>
<evidence type="ECO:0008006" key="7">
    <source>
        <dbReference type="Google" id="ProtNLM"/>
    </source>
</evidence>
<dbReference type="InterPro" id="IPR046869">
    <property type="entry name" value="SLM1/RGC1-like_PH"/>
</dbReference>
<name>A0A166D026_9AGAM</name>
<keyword evidence="1" id="KW-0597">Phosphoprotein</keyword>
<dbReference type="Pfam" id="PF20400">
    <property type="entry name" value="BAR_4"/>
    <property type="match status" value="1"/>
</dbReference>
<evidence type="ECO:0000256" key="2">
    <source>
        <dbReference type="SAM" id="MobiDB-lite"/>
    </source>
</evidence>
<dbReference type="PANTHER" id="PTHR31941">
    <property type="entry name" value="CYTOSKELETAL SIGNALING PROTEIN SLM1"/>
    <property type="match status" value="1"/>
</dbReference>
<dbReference type="STRING" id="436010.A0A166D026"/>
<protein>
    <recommendedName>
        <fullName evidence="7">PH domain-containing protein</fullName>
    </recommendedName>
</protein>
<sequence length="711" mass="74095">MNRVATIKSRIASGSKSGASSARSIAPSSADSEAIDASHPEHGRSAALVDQALAAAESPTKDLSPGAAQAYAARYVGWKHAIKDLKAYFAAVAETEAHQAAELHKAAKTIRVPFAGGEGQHFAPSGEGGVQDVYFQVQDRTRQIGDVHVEFGRFVEREVVGMLEDGRTSVKEHIAFIDKGVGAQSTVVKKERNKAIKQMTHFQSSIAAFSPVTNTHNSKDSSSPISPVSPIGPSHTPAQGTDPLLAHAHLTTQLSSLLAQQSLLHTKMLELQARSSSIEEGPGGLGSLLSRAWMLFDARRAQVTADLERRWAELAAVMQALPASKEWAHFSSPEHAARLGAGALFLAPTSGSKVYADAPGAPAFEYRENDHAALTPLHTGLLSRKKRFGGAWEDRYFVLTRAGWLHQFASAAEGAAGGAGNKHKLAGGAPGSRGAPARSWFVPGCAVTWHAATLSASTASGLGEDTEIIVAPLEVAPAHSASARKGSLLGKMGLGKGPSSTAGHGKKPYVLRARTAEVAREWRDVLAGVAGASSAAAVGHGGVAPPAYGVGEHNEGTDTEEEDVEEEPEEMVIPSAAHTREPSSSDEALHVANASPDEGKGKGAEAAATTDATSGTETTNTHPAPAAAVGAGSTVHAAAENERREPNPWSEATPEQAAGHVPGEFGESADTTTPTTLDATPVAGQEEEEQEEEEKEPERKGMFGGFFGLGK</sequence>
<feature type="domain" description="SLM1/RGC1-like BAR-like" evidence="4">
    <location>
        <begin position="127"/>
        <end position="332"/>
    </location>
</feature>
<feature type="compositionally biased region" description="Low complexity" evidence="2">
    <location>
        <begin position="604"/>
        <end position="619"/>
    </location>
</feature>
<dbReference type="Pfam" id="PF20399">
    <property type="entry name" value="PH_20"/>
    <property type="match status" value="1"/>
</dbReference>
<feature type="compositionally biased region" description="Low complexity" evidence="2">
    <location>
        <begin position="536"/>
        <end position="551"/>
    </location>
</feature>
<evidence type="ECO:0000313" key="6">
    <source>
        <dbReference type="Proteomes" id="UP000076532"/>
    </source>
</evidence>
<feature type="compositionally biased region" description="Gly residues" evidence="2">
    <location>
        <begin position="702"/>
        <end position="711"/>
    </location>
</feature>
<evidence type="ECO:0000256" key="1">
    <source>
        <dbReference type="ARBA" id="ARBA00022553"/>
    </source>
</evidence>
<feature type="region of interest" description="Disordered" evidence="2">
    <location>
        <begin position="536"/>
        <end position="711"/>
    </location>
</feature>
<feature type="compositionally biased region" description="Acidic residues" evidence="2">
    <location>
        <begin position="685"/>
        <end position="695"/>
    </location>
</feature>
<dbReference type="OrthoDB" id="5598057at2759"/>
<feature type="compositionally biased region" description="Low complexity" evidence="2">
    <location>
        <begin position="669"/>
        <end position="681"/>
    </location>
</feature>
<feature type="compositionally biased region" description="Low complexity" evidence="2">
    <location>
        <begin position="8"/>
        <end position="32"/>
    </location>
</feature>
<dbReference type="Proteomes" id="UP000076532">
    <property type="component" value="Unassembled WGS sequence"/>
</dbReference>
<feature type="compositionally biased region" description="Acidic residues" evidence="2">
    <location>
        <begin position="557"/>
        <end position="570"/>
    </location>
</feature>
<dbReference type="InterPro" id="IPR011993">
    <property type="entry name" value="PH-like_dom_sf"/>
</dbReference>
<organism evidence="5 6">
    <name type="scientific">Athelia psychrophila</name>
    <dbReference type="NCBI Taxonomy" id="1759441"/>
    <lineage>
        <taxon>Eukaryota</taxon>
        <taxon>Fungi</taxon>
        <taxon>Dikarya</taxon>
        <taxon>Basidiomycota</taxon>
        <taxon>Agaricomycotina</taxon>
        <taxon>Agaricomycetes</taxon>
        <taxon>Agaricomycetidae</taxon>
        <taxon>Atheliales</taxon>
        <taxon>Atheliaceae</taxon>
        <taxon>Athelia</taxon>
    </lineage>
</organism>
<feature type="region of interest" description="Disordered" evidence="2">
    <location>
        <begin position="210"/>
        <end position="242"/>
    </location>
</feature>
<dbReference type="Gene3D" id="2.30.29.30">
    <property type="entry name" value="Pleckstrin-homology domain (PH domain)/Phosphotyrosine-binding domain (PTB)"/>
    <property type="match status" value="1"/>
</dbReference>
<proteinExistence type="predicted"/>
<feature type="region of interest" description="Disordered" evidence="2">
    <location>
        <begin position="1"/>
        <end position="43"/>
    </location>
</feature>
<keyword evidence="6" id="KW-1185">Reference proteome</keyword>